<evidence type="ECO:0000256" key="6">
    <source>
        <dbReference type="ARBA" id="ARBA00022847"/>
    </source>
</evidence>
<keyword evidence="8 9" id="KW-0472">Membrane</keyword>
<name>A0A0L0QS96_VIRPA</name>
<evidence type="ECO:0000256" key="7">
    <source>
        <dbReference type="ARBA" id="ARBA00022989"/>
    </source>
</evidence>
<evidence type="ECO:0000313" key="11">
    <source>
        <dbReference type="Proteomes" id="UP000036780"/>
    </source>
</evidence>
<feature type="transmembrane region" description="Helical" evidence="9">
    <location>
        <begin position="359"/>
        <end position="383"/>
    </location>
</feature>
<sequence>MGYDTHRKQKEEQVVELLEELVGKLNDVLGTYVLITVLLGLGLWFTIKTGFVQFRYFPEMFRVILDKRTISAAGKKGTSSFQAFAISAASRVGTGNMAGVAAAIASGGPGAVFWMWVIALVGAASGFVESTLAQVYKVPHENQYRGGPAYYMEKGLKSRWLAVVFAITITFTYGLVFNSVQSNTISLAFENQFAIDKNIIAIILFVFTAVVIFGGLKSIANVSQVIVPVMAILYLVLSIYILIANITAIPDMFAFIFSNAFGIREVAGGGFGAAISWGIKRGLFSNEAGMGSAPNAAATAEVTHPAKQGLIQALGVFFDTILICSATAFVIITAGGFEGSKADGIQLTQNAFAFHFGDWAGGFIAVAILLFAYSSILGNYYYGETNITYIRDSKIGLFLYRIGALVMVAFGAIASFDFVWSLADLTMAIMALINLYAIARLFKIANQVLQDYRRQRKQGKDPVFYRDVLDNQDGIEYWGRDQADHSK</sequence>
<evidence type="ECO:0000256" key="8">
    <source>
        <dbReference type="ARBA" id="ARBA00023136"/>
    </source>
</evidence>
<feature type="transmembrane region" description="Helical" evidence="9">
    <location>
        <begin position="100"/>
        <end position="128"/>
    </location>
</feature>
<evidence type="ECO:0000256" key="4">
    <source>
        <dbReference type="ARBA" id="ARBA00022475"/>
    </source>
</evidence>
<keyword evidence="4 9" id="KW-1003">Cell membrane</keyword>
<dbReference type="EMBL" id="LGTO01000005">
    <property type="protein sequence ID" value="KNE21471.1"/>
    <property type="molecule type" value="Genomic_DNA"/>
</dbReference>
<dbReference type="PATRIC" id="fig|1473.5.peg.4503"/>
<evidence type="ECO:0000256" key="2">
    <source>
        <dbReference type="ARBA" id="ARBA00009261"/>
    </source>
</evidence>
<evidence type="ECO:0000313" key="10">
    <source>
        <dbReference type="EMBL" id="KNE21471.1"/>
    </source>
</evidence>
<feature type="transmembrane region" description="Helical" evidence="9">
    <location>
        <begin position="160"/>
        <end position="178"/>
    </location>
</feature>
<feature type="transmembrane region" description="Helical" evidence="9">
    <location>
        <begin position="225"/>
        <end position="243"/>
    </location>
</feature>
<feature type="transmembrane region" description="Helical" evidence="9">
    <location>
        <begin position="199"/>
        <end position="219"/>
    </location>
</feature>
<dbReference type="NCBIfam" id="TIGR00835">
    <property type="entry name" value="agcS"/>
    <property type="match status" value="1"/>
</dbReference>
<dbReference type="Proteomes" id="UP000036780">
    <property type="component" value="Unassembled WGS sequence"/>
</dbReference>
<comment type="subcellular location">
    <subcellularLocation>
        <location evidence="1 9">Cell membrane</location>
        <topology evidence="1 9">Multi-pass membrane protein</topology>
    </subcellularLocation>
</comment>
<evidence type="ECO:0000256" key="3">
    <source>
        <dbReference type="ARBA" id="ARBA00022448"/>
    </source>
</evidence>
<reference evidence="11" key="1">
    <citation type="submission" date="2015-07" db="EMBL/GenBank/DDBJ databases">
        <title>Fjat-10053 dsm26.</title>
        <authorList>
            <person name="Liu B."/>
            <person name="Wang J."/>
            <person name="Zhu Y."/>
            <person name="Liu G."/>
            <person name="Chen Q."/>
            <person name="Chen Z."/>
            <person name="Lan J."/>
            <person name="Che J."/>
            <person name="Ge C."/>
            <person name="Shi H."/>
            <person name="Pan Z."/>
            <person name="Liu X."/>
        </authorList>
    </citation>
    <scope>NUCLEOTIDE SEQUENCE [LARGE SCALE GENOMIC DNA]</scope>
    <source>
        <strain evidence="11">DSM 26</strain>
    </source>
</reference>
<dbReference type="PANTHER" id="PTHR30330:SF1">
    <property type="entry name" value="AMINO-ACID CARRIER PROTEIN ALST"/>
    <property type="match status" value="1"/>
</dbReference>
<feature type="transmembrane region" description="Helical" evidence="9">
    <location>
        <begin position="29"/>
        <end position="47"/>
    </location>
</feature>
<dbReference type="GO" id="GO:0005283">
    <property type="term" value="F:amino acid:sodium symporter activity"/>
    <property type="evidence" value="ECO:0007669"/>
    <property type="project" value="InterPro"/>
</dbReference>
<evidence type="ECO:0000256" key="5">
    <source>
        <dbReference type="ARBA" id="ARBA00022692"/>
    </source>
</evidence>
<evidence type="ECO:0000256" key="9">
    <source>
        <dbReference type="RuleBase" id="RU363064"/>
    </source>
</evidence>
<dbReference type="FunFam" id="1.20.1740.10:FF:000004">
    <property type="entry name" value="Sodium:alanine symporter family protein"/>
    <property type="match status" value="1"/>
</dbReference>
<comment type="caution">
    <text evidence="10">The sequence shown here is derived from an EMBL/GenBank/DDBJ whole genome shotgun (WGS) entry which is preliminary data.</text>
</comment>
<keyword evidence="11" id="KW-1185">Reference proteome</keyword>
<keyword evidence="5 9" id="KW-0812">Transmembrane</keyword>
<comment type="similarity">
    <text evidence="2 9">Belongs to the alanine or glycine:cation symporter (AGCS) (TC 2.A.25) family.</text>
</comment>
<evidence type="ECO:0000256" key="1">
    <source>
        <dbReference type="ARBA" id="ARBA00004651"/>
    </source>
</evidence>
<keyword evidence="3 9" id="KW-0813">Transport</keyword>
<feature type="transmembrane region" description="Helical" evidence="9">
    <location>
        <begin position="395"/>
        <end position="413"/>
    </location>
</feature>
<organism evidence="10 11">
    <name type="scientific">Virgibacillus pantothenticus</name>
    <dbReference type="NCBI Taxonomy" id="1473"/>
    <lineage>
        <taxon>Bacteria</taxon>
        <taxon>Bacillati</taxon>
        <taxon>Bacillota</taxon>
        <taxon>Bacilli</taxon>
        <taxon>Bacillales</taxon>
        <taxon>Bacillaceae</taxon>
        <taxon>Virgibacillus</taxon>
    </lineage>
</organism>
<dbReference type="PROSITE" id="PS00873">
    <property type="entry name" value="NA_ALANINE_SYMP"/>
    <property type="match status" value="1"/>
</dbReference>
<gene>
    <name evidence="10" type="ORF">AFK71_07370</name>
</gene>
<protein>
    <submittedName>
        <fullName evidence="10">Sodium:alanine symporter</fullName>
    </submittedName>
</protein>
<feature type="transmembrane region" description="Helical" evidence="9">
    <location>
        <begin position="316"/>
        <end position="337"/>
    </location>
</feature>
<keyword evidence="6 9" id="KW-0769">Symport</keyword>
<dbReference type="Pfam" id="PF01235">
    <property type="entry name" value="Na_Ala_symp"/>
    <property type="match status" value="1"/>
</dbReference>
<keyword evidence="7 9" id="KW-1133">Transmembrane helix</keyword>
<dbReference type="Gene3D" id="1.20.1740.10">
    <property type="entry name" value="Amino acid/polyamine transporter I"/>
    <property type="match status" value="1"/>
</dbReference>
<dbReference type="AlphaFoldDB" id="A0A0L0QS96"/>
<dbReference type="PRINTS" id="PR00175">
    <property type="entry name" value="NAALASMPORT"/>
</dbReference>
<dbReference type="InterPro" id="IPR001463">
    <property type="entry name" value="Na/Ala_symport"/>
</dbReference>
<proteinExistence type="inferred from homology"/>
<dbReference type="PANTHER" id="PTHR30330">
    <property type="entry name" value="AGSS FAMILY TRANSPORTER, SODIUM-ALANINE"/>
    <property type="match status" value="1"/>
</dbReference>
<feature type="transmembrane region" description="Helical" evidence="9">
    <location>
        <begin position="419"/>
        <end position="439"/>
    </location>
</feature>
<accession>A0A0L0QS96</accession>
<dbReference type="GO" id="GO:0005886">
    <property type="term" value="C:plasma membrane"/>
    <property type="evidence" value="ECO:0007669"/>
    <property type="project" value="UniProtKB-SubCell"/>
</dbReference>